<proteinExistence type="predicted"/>
<reference evidence="1" key="1">
    <citation type="journal article" date="2020" name="Stud. Mycol.">
        <title>101 Dothideomycetes genomes: a test case for predicting lifestyles and emergence of pathogens.</title>
        <authorList>
            <person name="Haridas S."/>
            <person name="Albert R."/>
            <person name="Binder M."/>
            <person name="Bloem J."/>
            <person name="Labutti K."/>
            <person name="Salamov A."/>
            <person name="Andreopoulos B."/>
            <person name="Baker S."/>
            <person name="Barry K."/>
            <person name="Bills G."/>
            <person name="Bluhm B."/>
            <person name="Cannon C."/>
            <person name="Castanera R."/>
            <person name="Culley D."/>
            <person name="Daum C."/>
            <person name="Ezra D."/>
            <person name="Gonzalez J."/>
            <person name="Henrissat B."/>
            <person name="Kuo A."/>
            <person name="Liang C."/>
            <person name="Lipzen A."/>
            <person name="Lutzoni F."/>
            <person name="Magnuson J."/>
            <person name="Mondo S."/>
            <person name="Nolan M."/>
            <person name="Ohm R."/>
            <person name="Pangilinan J."/>
            <person name="Park H.-J."/>
            <person name="Ramirez L."/>
            <person name="Alfaro M."/>
            <person name="Sun H."/>
            <person name="Tritt A."/>
            <person name="Yoshinaga Y."/>
            <person name="Zwiers L.-H."/>
            <person name="Turgeon B."/>
            <person name="Goodwin S."/>
            <person name="Spatafora J."/>
            <person name="Crous P."/>
            <person name="Grigoriev I."/>
        </authorList>
    </citation>
    <scope>NUCLEOTIDE SEQUENCE</scope>
    <source>
        <strain evidence="1">CBS 675.92</strain>
    </source>
</reference>
<keyword evidence="2" id="KW-1185">Reference proteome</keyword>
<organism evidence="1 2">
    <name type="scientific">Byssothecium circinans</name>
    <dbReference type="NCBI Taxonomy" id="147558"/>
    <lineage>
        <taxon>Eukaryota</taxon>
        <taxon>Fungi</taxon>
        <taxon>Dikarya</taxon>
        <taxon>Ascomycota</taxon>
        <taxon>Pezizomycotina</taxon>
        <taxon>Dothideomycetes</taxon>
        <taxon>Pleosporomycetidae</taxon>
        <taxon>Pleosporales</taxon>
        <taxon>Massarineae</taxon>
        <taxon>Massarinaceae</taxon>
        <taxon>Byssothecium</taxon>
    </lineage>
</organism>
<name>A0A6A5TG59_9PLEO</name>
<dbReference type="EMBL" id="ML977024">
    <property type="protein sequence ID" value="KAF1950632.1"/>
    <property type="molecule type" value="Genomic_DNA"/>
</dbReference>
<dbReference type="Gene3D" id="3.80.10.10">
    <property type="entry name" value="Ribonuclease Inhibitor"/>
    <property type="match status" value="1"/>
</dbReference>
<evidence type="ECO:0000313" key="1">
    <source>
        <dbReference type="EMBL" id="KAF1950632.1"/>
    </source>
</evidence>
<dbReference type="SUPFAM" id="SSF52047">
    <property type="entry name" value="RNI-like"/>
    <property type="match status" value="1"/>
</dbReference>
<evidence type="ECO:0000313" key="2">
    <source>
        <dbReference type="Proteomes" id="UP000800035"/>
    </source>
</evidence>
<accession>A0A6A5TG59</accession>
<sequence>MPGGDSSNTKKRKTTRHFCPVFKMSRPALPRAETGDLDLVDELLLSIIDQIDSHDTLCKFAASCSRFQGLVEPYVWRNLFITNGEHARRVASALDNRESRTSYIHELSIRYPFDQSAGIEQLSQWIAWMDKLRHLTIESPCPNNNEFHHTTYFDEATKIDYKSLLEAAVLPRPGSPPALPMLQSLTLHGHGPDDRKFLFGKCAVMFLHPTLRRITVSCTNFDADITHNRISPIQRKSTPLQSLTLIECNVNVKFLDVVLSLPKALKELDIGERQHVFPECYPSHDSTTRTSHPLFLEALARQADSLERLAHSSGNINYISHRKADETGHGRLRDLINLQYLELGAESVLFSCLENNDYPDSLKTLKVTDAAWVNAIRTTEQILRHPGNLMRHCNDVLGRMTRPVNLDILFNTADCEAILSTIVASNQASANLPTILGGPIRKPIYQLAATLLSRNKRLRISSQKFSGGKPYIPPYMYGEEAPHEEQFYDSEDFWRLGGRNFKVMDDEDYRAEIEKSQVQICLACKNVGRDCFNAGDGKTCIHCEASEEECVYEEVV</sequence>
<dbReference type="InterPro" id="IPR032675">
    <property type="entry name" value="LRR_dom_sf"/>
</dbReference>
<dbReference type="AlphaFoldDB" id="A0A6A5TG59"/>
<dbReference type="OrthoDB" id="2522477at2759"/>
<protein>
    <recommendedName>
        <fullName evidence="3">F-box domain-containing protein</fullName>
    </recommendedName>
</protein>
<evidence type="ECO:0008006" key="3">
    <source>
        <dbReference type="Google" id="ProtNLM"/>
    </source>
</evidence>
<dbReference type="Proteomes" id="UP000800035">
    <property type="component" value="Unassembled WGS sequence"/>
</dbReference>
<gene>
    <name evidence="1" type="ORF">CC80DRAFT_539515</name>
</gene>